<organism evidence="2 3">
    <name type="scientific">Pseudoalteromonas ruthenica</name>
    <dbReference type="NCBI Taxonomy" id="151081"/>
    <lineage>
        <taxon>Bacteria</taxon>
        <taxon>Pseudomonadati</taxon>
        <taxon>Pseudomonadota</taxon>
        <taxon>Gammaproteobacteria</taxon>
        <taxon>Alteromonadales</taxon>
        <taxon>Pseudoalteromonadaceae</taxon>
        <taxon>Pseudoalteromonas</taxon>
    </lineage>
</organism>
<dbReference type="Proteomes" id="UP000033664">
    <property type="component" value="Unassembled WGS sequence"/>
</dbReference>
<dbReference type="EMBL" id="JXXZ01000002">
    <property type="protein sequence ID" value="KJZ01812.1"/>
    <property type="molecule type" value="Genomic_DNA"/>
</dbReference>
<dbReference type="GeneID" id="58227330"/>
<dbReference type="Gene3D" id="2.60.40.1890">
    <property type="entry name" value="PCu(A)C copper chaperone"/>
    <property type="match status" value="1"/>
</dbReference>
<reference evidence="2 3" key="1">
    <citation type="journal article" date="2015" name="BMC Genomics">
        <title>Genome mining reveals unlocked bioactive potential of marine Gram-negative bacteria.</title>
        <authorList>
            <person name="Machado H."/>
            <person name="Sonnenschein E.C."/>
            <person name="Melchiorsen J."/>
            <person name="Gram L."/>
        </authorList>
    </citation>
    <scope>NUCLEOTIDE SEQUENCE [LARGE SCALE GENOMIC DNA]</scope>
    <source>
        <strain evidence="2 3">S3137</strain>
    </source>
</reference>
<dbReference type="PANTHER" id="PTHR36302">
    <property type="entry name" value="BLR7088 PROTEIN"/>
    <property type="match status" value="1"/>
</dbReference>
<evidence type="ECO:0000256" key="1">
    <source>
        <dbReference type="SAM" id="SignalP"/>
    </source>
</evidence>
<dbReference type="RefSeq" id="WP_045979209.1">
    <property type="nucleotide sequence ID" value="NZ_JXXY01000006.1"/>
</dbReference>
<evidence type="ECO:0008006" key="4">
    <source>
        <dbReference type="Google" id="ProtNLM"/>
    </source>
</evidence>
<name>A0A0F4Q5H3_9GAMM</name>
<dbReference type="OrthoDB" id="9796962at2"/>
<dbReference type="eggNOG" id="COG2847">
    <property type="taxonomic scope" value="Bacteria"/>
</dbReference>
<sequence length="161" mass="18285">MLRTTLGTLICAVSLLLSFYSAAHGELMVSEAKVRTFLPASESSVGYLTLMNHSDHDRVLKKVEVETLGRVEIHTHEHKNGMMQMRKLEELQVPAHQTLVFQPGGLHLMLFAPSQKLVAGEQLKMTLYFADGDRVFTQARIYNLLEQSQDNNSDEHQHHHH</sequence>
<dbReference type="SUPFAM" id="SSF110087">
    <property type="entry name" value="DR1885-like metal-binding protein"/>
    <property type="match status" value="1"/>
</dbReference>
<accession>A0A0F4Q5H3</accession>
<dbReference type="PANTHER" id="PTHR36302:SF1">
    <property type="entry name" value="COPPER CHAPERONE PCU(A)C"/>
    <property type="match status" value="1"/>
</dbReference>
<dbReference type="InterPro" id="IPR058248">
    <property type="entry name" value="Lxx211020-like"/>
</dbReference>
<feature type="signal peptide" evidence="1">
    <location>
        <begin position="1"/>
        <end position="23"/>
    </location>
</feature>
<protein>
    <recommendedName>
        <fullName evidence="4">Copper chaperone</fullName>
    </recommendedName>
</protein>
<evidence type="ECO:0000313" key="3">
    <source>
        <dbReference type="Proteomes" id="UP000033664"/>
    </source>
</evidence>
<feature type="chain" id="PRO_5002475236" description="Copper chaperone" evidence="1">
    <location>
        <begin position="24"/>
        <end position="161"/>
    </location>
</feature>
<dbReference type="Pfam" id="PF04314">
    <property type="entry name" value="PCuAC"/>
    <property type="match status" value="1"/>
</dbReference>
<comment type="caution">
    <text evidence="2">The sequence shown here is derived from an EMBL/GenBank/DDBJ whole genome shotgun (WGS) entry which is preliminary data.</text>
</comment>
<evidence type="ECO:0000313" key="2">
    <source>
        <dbReference type="EMBL" id="KJZ01812.1"/>
    </source>
</evidence>
<keyword evidence="3" id="KW-1185">Reference proteome</keyword>
<gene>
    <name evidence="2" type="ORF">TW72_02375</name>
</gene>
<dbReference type="InterPro" id="IPR036182">
    <property type="entry name" value="PCuAC_sf"/>
</dbReference>
<keyword evidence="1" id="KW-0732">Signal</keyword>
<dbReference type="InterPro" id="IPR007410">
    <property type="entry name" value="LpqE-like"/>
</dbReference>
<dbReference type="AlphaFoldDB" id="A0A0F4Q5H3"/>
<proteinExistence type="predicted"/>
<dbReference type="PATRIC" id="fig|151081.8.peg.1652"/>